<dbReference type="GO" id="GO:0009986">
    <property type="term" value="C:cell surface"/>
    <property type="evidence" value="ECO:0007669"/>
    <property type="project" value="TreeGrafter"/>
</dbReference>
<keyword evidence="2 3" id="KW-0326">Glycosidase</keyword>
<dbReference type="GO" id="GO:0009251">
    <property type="term" value="P:glucan catabolic process"/>
    <property type="evidence" value="ECO:0007669"/>
    <property type="project" value="TreeGrafter"/>
</dbReference>
<dbReference type="InterPro" id="IPR050386">
    <property type="entry name" value="Glycosyl_hydrolase_5"/>
</dbReference>
<protein>
    <submittedName>
        <fullName evidence="5">Glycoside hydrolase</fullName>
    </submittedName>
</protein>
<evidence type="ECO:0000256" key="3">
    <source>
        <dbReference type="RuleBase" id="RU361153"/>
    </source>
</evidence>
<dbReference type="GO" id="GO:0005576">
    <property type="term" value="C:extracellular region"/>
    <property type="evidence" value="ECO:0007669"/>
    <property type="project" value="TreeGrafter"/>
</dbReference>
<evidence type="ECO:0000256" key="2">
    <source>
        <dbReference type="ARBA" id="ARBA00023295"/>
    </source>
</evidence>
<dbReference type="AlphaFoldDB" id="A0A1B1N1H4"/>
<dbReference type="PANTHER" id="PTHR31297:SF13">
    <property type="entry name" value="PUTATIVE-RELATED"/>
    <property type="match status" value="1"/>
</dbReference>
<reference evidence="5 6" key="1">
    <citation type="submission" date="2016-01" db="EMBL/GenBank/DDBJ databases">
        <title>Complete Genome Sequence of Paenibacillus yonginensis DCY84, a novel Plant Growth-Promoting Bacteria with Elicitation of Induced Systemic Resistance.</title>
        <authorList>
            <person name="Kim Y.J."/>
            <person name="Yang D.C."/>
            <person name="Sukweenadhi J."/>
        </authorList>
    </citation>
    <scope>NUCLEOTIDE SEQUENCE [LARGE SCALE GENOMIC DNA]</scope>
    <source>
        <strain evidence="5 6">DCY84</strain>
    </source>
</reference>
<dbReference type="Pfam" id="PF00150">
    <property type="entry name" value="Cellulase"/>
    <property type="match status" value="1"/>
</dbReference>
<dbReference type="RefSeq" id="WP_068696725.1">
    <property type="nucleotide sequence ID" value="NZ_CP014167.1"/>
</dbReference>
<dbReference type="EMBL" id="CP014167">
    <property type="protein sequence ID" value="ANS75263.1"/>
    <property type="molecule type" value="Genomic_DNA"/>
</dbReference>
<evidence type="ECO:0000313" key="5">
    <source>
        <dbReference type="EMBL" id="ANS75263.1"/>
    </source>
</evidence>
<dbReference type="GO" id="GO:0008422">
    <property type="term" value="F:beta-glucosidase activity"/>
    <property type="evidence" value="ECO:0007669"/>
    <property type="project" value="TreeGrafter"/>
</dbReference>
<proteinExistence type="inferred from homology"/>
<accession>A0A1B1N1H4</accession>
<dbReference type="STRING" id="1462996.AWM70_12165"/>
<keyword evidence="6" id="KW-1185">Reference proteome</keyword>
<dbReference type="SUPFAM" id="SSF51445">
    <property type="entry name" value="(Trans)glycosidases"/>
    <property type="match status" value="1"/>
</dbReference>
<name>A0A1B1N1H4_9BACL</name>
<gene>
    <name evidence="5" type="ORF">AWM70_12165</name>
</gene>
<dbReference type="InterPro" id="IPR001547">
    <property type="entry name" value="Glyco_hydro_5"/>
</dbReference>
<dbReference type="InterPro" id="IPR017853">
    <property type="entry name" value="GH"/>
</dbReference>
<evidence type="ECO:0000313" key="6">
    <source>
        <dbReference type="Proteomes" id="UP000092573"/>
    </source>
</evidence>
<sequence>MDRLTVNKNKITDSQGNPVQLRGTCIGGWMNMEDFINGFTGTEHALRYTVSEILGASKAEFLFERLQHYFFGEDDIRFIKSWGANTVRIPLNYRHFEDDEAPFTYKESGFQQLDKIVNLCEQYGLYVILDLHAVQGYQNTHWHSDNDVRHSFFWHDRTYQDRFVALWEEFARRYRGKTVIAGYNVMNEPCVNSPHGDYPHTFFGNYKPDWDRMNAVYQRIVGAIRKIDPATIIFLEGDMYSKLFEGLEAPFADNLVYSSHNYTAAGFGPGPYPGIVDARNANMDRGKYWDAKVQEEEFLNHQGTRYTQQHQVPLWVGEFGSVYNGPAGEVQDRLKAMDDQIGIFEQYGAHWTTWTYKDVGVMGLVTLDPESEYMQRIASIIRMKHELNTDDWMIWLPGHKARQLAGELASHLEEAIGDPGINHSYNVAGISQSILTVYAGALIQPAYAKLFQGLSEEAIDKTMQSFAFRNCSLNEGLLNILQKHTSQHSGVNKQ</sequence>
<keyword evidence="1 3" id="KW-0378">Hydrolase</keyword>
<feature type="domain" description="Glycoside hydrolase family 5" evidence="4">
    <location>
        <begin position="73"/>
        <end position="358"/>
    </location>
</feature>
<evidence type="ECO:0000256" key="1">
    <source>
        <dbReference type="ARBA" id="ARBA00022801"/>
    </source>
</evidence>
<dbReference type="KEGG" id="pyg:AWM70_12165"/>
<dbReference type="PANTHER" id="PTHR31297">
    <property type="entry name" value="GLUCAN ENDO-1,6-BETA-GLUCOSIDASE B"/>
    <property type="match status" value="1"/>
</dbReference>
<dbReference type="Proteomes" id="UP000092573">
    <property type="component" value="Chromosome"/>
</dbReference>
<evidence type="ECO:0000259" key="4">
    <source>
        <dbReference type="Pfam" id="PF00150"/>
    </source>
</evidence>
<comment type="similarity">
    <text evidence="3">Belongs to the glycosyl hydrolase 5 (cellulase A) family.</text>
</comment>
<organism evidence="5 6">
    <name type="scientific">Paenibacillus yonginensis</name>
    <dbReference type="NCBI Taxonomy" id="1462996"/>
    <lineage>
        <taxon>Bacteria</taxon>
        <taxon>Bacillati</taxon>
        <taxon>Bacillota</taxon>
        <taxon>Bacilli</taxon>
        <taxon>Bacillales</taxon>
        <taxon>Paenibacillaceae</taxon>
        <taxon>Paenibacillus</taxon>
    </lineage>
</organism>
<dbReference type="OrthoDB" id="9800475at2"/>
<dbReference type="Gene3D" id="3.20.20.80">
    <property type="entry name" value="Glycosidases"/>
    <property type="match status" value="1"/>
</dbReference>